<reference evidence="1" key="1">
    <citation type="journal article" date="2010" name="Nature">
        <title>The Dynamic genome of Hydra.</title>
        <authorList>
            <person name="Chapman J.A."/>
            <person name="Kirkness E.F."/>
            <person name="Simakov O."/>
            <person name="Hampson S.E."/>
            <person name="Mitros T."/>
            <person name="Weinmaier T."/>
            <person name="Rattei T."/>
            <person name="Balasubramanian P.G."/>
            <person name="Borman J."/>
            <person name="Busam D."/>
            <person name="Disbennett K."/>
            <person name="Pfannkoch C."/>
            <person name="Sumin N."/>
            <person name="Sutton G."/>
            <person name="Viswanathan L."/>
            <person name="Walenz B."/>
            <person name="Goodstein D.M."/>
            <person name="Hellsten U."/>
            <person name="Kawashima T."/>
            <person name="Prochnik S.E."/>
            <person name="Putnam N.H."/>
            <person name="Shu S."/>
            <person name="Blumberg B."/>
            <person name="Dana C.E."/>
            <person name="Gee L."/>
            <person name="Kibler D.F."/>
            <person name="Law L."/>
            <person name="Lindgens D."/>
            <person name="Martinez D.E."/>
            <person name="Peng J."/>
            <person name="Wigge P.A."/>
            <person name="Bertulat B."/>
            <person name="Guder C."/>
            <person name="Nakamura Y."/>
            <person name="Ozbek S."/>
            <person name="Watanabe H."/>
            <person name="Khalturin K."/>
            <person name="Hemmrich G."/>
            <person name="Franke A."/>
            <person name="Augustin R."/>
            <person name="Fraune S."/>
            <person name="Hayakawa E."/>
            <person name="Hayakawa S."/>
            <person name="Hirose M."/>
            <person name="Hwang J."/>
            <person name="Ikeo K."/>
            <person name="Nishimiya-Fujisawa C."/>
            <person name="Ogura A."/>
            <person name="Takahashi T."/>
            <person name="Steinmetz P.R."/>
            <person name="Zhang X."/>
            <person name="Aufschnaiter R."/>
            <person name="Eder M.K."/>
            <person name="Gorny A.K."/>
            <person name="Salvenmoser W."/>
            <person name="Heimberg A.M."/>
            <person name="Wheeler B.M."/>
            <person name="Peterson K.J."/>
            <person name="Boettger A."/>
            <person name="Tischler P."/>
            <person name="Wolf A."/>
            <person name="Gojobori T."/>
            <person name="Remington K.A."/>
            <person name="Strausberg R.L."/>
            <person name="Venter J."/>
            <person name="Technau U."/>
            <person name="Hobmayer B."/>
            <person name="Bosch T.C."/>
            <person name="Holstein T.W."/>
            <person name="Fujisawa T."/>
            <person name="Bode H.R."/>
            <person name="David C.N."/>
            <person name="Rokhsar D.S."/>
            <person name="Steele R.E."/>
        </authorList>
    </citation>
    <scope>NUCLEOTIDE SEQUENCE</scope>
</reference>
<proteinExistence type="predicted"/>
<evidence type="ECO:0000313" key="1">
    <source>
        <dbReference type="EMBL" id="CBA31934.1"/>
    </source>
</evidence>
<dbReference type="AlphaFoldDB" id="C9YEF4"/>
<organism evidence="1">
    <name type="scientific">Curvibacter symbiont subsp. Hydra magnipapillata</name>
    <dbReference type="NCBI Taxonomy" id="667019"/>
    <lineage>
        <taxon>Bacteria</taxon>
        <taxon>Pseudomonadati</taxon>
        <taxon>Pseudomonadota</taxon>
        <taxon>Betaproteobacteria</taxon>
        <taxon>Burkholderiales</taxon>
        <taxon>Comamonadaceae</taxon>
        <taxon>Curvibacter</taxon>
    </lineage>
</organism>
<accession>C9YEF4</accession>
<name>C9YEF4_CURXX</name>
<gene>
    <name evidence="1" type="ORF">Csp_D29600</name>
</gene>
<protein>
    <submittedName>
        <fullName evidence="1">Uncharacterized protein</fullName>
    </submittedName>
</protein>
<dbReference type="EMBL" id="FN543107">
    <property type="protein sequence ID" value="CBA31934.1"/>
    <property type="molecule type" value="Genomic_DNA"/>
</dbReference>
<sequence>MLFAPHAFVHERQYRPRGLPSPSVFLRISTHFTATRGIPSPSAVL</sequence>